<evidence type="ECO:0000259" key="1">
    <source>
        <dbReference type="Pfam" id="PF04471"/>
    </source>
</evidence>
<dbReference type="KEGG" id="daur:Daura_01670"/>
<name>A0A9Q9ILE0_9ACTN</name>
<keyword evidence="2" id="KW-0540">Nuclease</keyword>
<dbReference type="RefSeq" id="WP_081971335.1">
    <property type="nucleotide sequence ID" value="NZ_CP073767.1"/>
</dbReference>
<keyword evidence="2" id="KW-0255">Endonuclease</keyword>
<dbReference type="EC" id="3.1.21.-" evidence="2"/>
<dbReference type="Proteomes" id="UP001058003">
    <property type="component" value="Chromosome"/>
</dbReference>
<proteinExistence type="predicted"/>
<dbReference type="Gene3D" id="3.40.1350.10">
    <property type="match status" value="1"/>
</dbReference>
<dbReference type="InterPro" id="IPR052906">
    <property type="entry name" value="Type_IV_Methyl-Rstrct_Enzyme"/>
</dbReference>
<dbReference type="InterPro" id="IPR011856">
    <property type="entry name" value="tRNA_endonuc-like_dom_sf"/>
</dbReference>
<accession>A0A9Q9ILE0</accession>
<sequence>MARRHSGGALSLLVEAHRRNQRQQLAQLRAWEAAQRQHEKAQRAAQRAAAGANKAAMAAYQSARETEAARHTADLERRVGVLQTILAAGAAAPPVQLANLRVAPPTVPFTPGPLATPIRMPDSARYQVPPLPALQALNPAARRRHDEDAARARSRFEHDWHLAQAAETERVRRLEELRQQHFAWVQEQTQRAATHNAHIDALAQRMQAGHPDAIAEYFAGVLYAGQGWPAQFPRHVTAAWDADARQLVVDWQLPPFTVIPEVTRIRYVKSNDEYKEIAFPAGQRASLYRDVLCQSSLRVIADAFRADVHGYLDSVAFNGYVSGSDPASGLDVDCCLVTVTIGRNDLHGMQLTRVNAVDCLTALRGQVSARPERLTAVRPGRRPESVAGVSDVSSDGDDIDLHAMDPVDFEELVAQLFRARGLDVKTTARSGDEGVDVLAEDPDPITGGLIVIQVKRYRATVSPNVVRELFGVVQHHGATKGILVTTSSFGPGSHEFARDKPLKLIAGQELVGLLAECGLPGRLGPA</sequence>
<dbReference type="OrthoDB" id="3206608at2"/>
<dbReference type="InterPro" id="IPR011335">
    <property type="entry name" value="Restrct_endonuc-II-like"/>
</dbReference>
<dbReference type="Pfam" id="PF04471">
    <property type="entry name" value="Mrr_cat"/>
    <property type="match status" value="1"/>
</dbReference>
<reference evidence="2" key="1">
    <citation type="submission" date="2021-04" db="EMBL/GenBank/DDBJ databases">
        <title>Dactylosporangium aurantiacum NRRL B-8018 full assembly.</title>
        <authorList>
            <person name="Hartkoorn R.C."/>
            <person name="Beaudoing E."/>
            <person name="Hot D."/>
        </authorList>
    </citation>
    <scope>NUCLEOTIDE SEQUENCE</scope>
    <source>
        <strain evidence="2">NRRL B-8018</strain>
    </source>
</reference>
<dbReference type="SUPFAM" id="SSF52980">
    <property type="entry name" value="Restriction endonuclease-like"/>
    <property type="match status" value="1"/>
</dbReference>
<gene>
    <name evidence="2" type="ORF">Daura_01670</name>
</gene>
<evidence type="ECO:0000313" key="3">
    <source>
        <dbReference type="Proteomes" id="UP001058003"/>
    </source>
</evidence>
<dbReference type="GO" id="GO:0009307">
    <property type="term" value="P:DNA restriction-modification system"/>
    <property type="evidence" value="ECO:0007669"/>
    <property type="project" value="InterPro"/>
</dbReference>
<dbReference type="InterPro" id="IPR007560">
    <property type="entry name" value="Restrct_endonuc_IV_Mrr"/>
</dbReference>
<dbReference type="AlphaFoldDB" id="A0A9Q9ILE0"/>
<dbReference type="PANTHER" id="PTHR30015:SF7">
    <property type="entry name" value="TYPE IV METHYL-DIRECTED RESTRICTION ENZYME ECOKMRR"/>
    <property type="match status" value="1"/>
</dbReference>
<organism evidence="2 3">
    <name type="scientific">Dactylosporangium aurantiacum</name>
    <dbReference type="NCBI Taxonomy" id="35754"/>
    <lineage>
        <taxon>Bacteria</taxon>
        <taxon>Bacillati</taxon>
        <taxon>Actinomycetota</taxon>
        <taxon>Actinomycetes</taxon>
        <taxon>Micromonosporales</taxon>
        <taxon>Micromonosporaceae</taxon>
        <taxon>Dactylosporangium</taxon>
    </lineage>
</organism>
<dbReference type="GO" id="GO:0003677">
    <property type="term" value="F:DNA binding"/>
    <property type="evidence" value="ECO:0007669"/>
    <property type="project" value="InterPro"/>
</dbReference>
<dbReference type="EMBL" id="CP073767">
    <property type="protein sequence ID" value="UWZ55020.1"/>
    <property type="molecule type" value="Genomic_DNA"/>
</dbReference>
<protein>
    <submittedName>
        <fullName evidence="2">Restriction endonuclease</fullName>
        <ecNumber evidence="2">3.1.21.-</ecNumber>
    </submittedName>
</protein>
<evidence type="ECO:0000313" key="2">
    <source>
        <dbReference type="EMBL" id="UWZ55020.1"/>
    </source>
</evidence>
<dbReference type="GO" id="GO:0015666">
    <property type="term" value="F:restriction endodeoxyribonuclease activity"/>
    <property type="evidence" value="ECO:0007669"/>
    <property type="project" value="TreeGrafter"/>
</dbReference>
<dbReference type="PANTHER" id="PTHR30015">
    <property type="entry name" value="MRR RESTRICTION SYSTEM PROTEIN"/>
    <property type="match status" value="1"/>
</dbReference>
<keyword evidence="2" id="KW-0378">Hydrolase</keyword>
<feature type="domain" description="Restriction endonuclease type IV Mrr" evidence="1">
    <location>
        <begin position="401"/>
        <end position="514"/>
    </location>
</feature>
<keyword evidence="3" id="KW-1185">Reference proteome</keyword>